<evidence type="ECO:0000256" key="6">
    <source>
        <dbReference type="RuleBase" id="RU004182"/>
    </source>
</evidence>
<keyword evidence="9" id="KW-1185">Reference proteome</keyword>
<dbReference type="SUPFAM" id="SSF52425">
    <property type="entry name" value="Cryptochrome/photolyase, N-terminal domain"/>
    <property type="match status" value="1"/>
</dbReference>
<dbReference type="Gene3D" id="1.10.579.10">
    <property type="entry name" value="DNA Cyclobutane Dipyrimidine Photolyase, subunit A, domain 3"/>
    <property type="match status" value="1"/>
</dbReference>
<feature type="binding site" evidence="4">
    <location>
        <position position="243"/>
    </location>
    <ligand>
        <name>FAD</name>
        <dbReference type="ChEBI" id="CHEBI:57692"/>
    </ligand>
</feature>
<proteinExistence type="inferred from homology"/>
<dbReference type="GO" id="GO:0071949">
    <property type="term" value="F:FAD binding"/>
    <property type="evidence" value="ECO:0007669"/>
    <property type="project" value="TreeGrafter"/>
</dbReference>
<dbReference type="InterPro" id="IPR006050">
    <property type="entry name" value="DNA_photolyase_N"/>
</dbReference>
<name>A0A1H3DXM7_9EURY</name>
<feature type="binding site" evidence="4">
    <location>
        <begin position="407"/>
        <end position="409"/>
    </location>
    <ligand>
        <name>FAD</name>
        <dbReference type="ChEBI" id="CHEBI:57692"/>
    </ligand>
</feature>
<evidence type="ECO:0000256" key="1">
    <source>
        <dbReference type="ARBA" id="ARBA00022630"/>
    </source>
</evidence>
<dbReference type="Gene3D" id="1.25.40.80">
    <property type="match status" value="1"/>
</dbReference>
<evidence type="ECO:0000256" key="4">
    <source>
        <dbReference type="PIRSR" id="PIRSR602081-1"/>
    </source>
</evidence>
<dbReference type="EMBL" id="FNPC01000001">
    <property type="protein sequence ID" value="SDX71195.1"/>
    <property type="molecule type" value="Genomic_DNA"/>
</dbReference>
<dbReference type="Pfam" id="PF00875">
    <property type="entry name" value="DNA_photolyase"/>
    <property type="match status" value="1"/>
</dbReference>
<dbReference type="InterPro" id="IPR005101">
    <property type="entry name" value="Cryptochr/Photolyase_FAD-bd"/>
</dbReference>
<dbReference type="PROSITE" id="PS00691">
    <property type="entry name" value="DNA_PHOTOLYASES_1_2"/>
    <property type="match status" value="1"/>
</dbReference>
<dbReference type="PRINTS" id="PR00147">
    <property type="entry name" value="DNAPHOTLYASE"/>
</dbReference>
<dbReference type="Pfam" id="PF03441">
    <property type="entry name" value="FAD_binding_7"/>
    <property type="match status" value="1"/>
</dbReference>
<feature type="site" description="Electron transfer via tryptophanyl radical" evidence="5">
    <location>
        <position position="394"/>
    </location>
</feature>
<evidence type="ECO:0000256" key="2">
    <source>
        <dbReference type="ARBA" id="ARBA00022827"/>
    </source>
</evidence>
<evidence type="ECO:0000256" key="5">
    <source>
        <dbReference type="PIRSR" id="PIRSR602081-2"/>
    </source>
</evidence>
<feature type="site" description="Electron transfer via tryptophanyl radical" evidence="5">
    <location>
        <position position="417"/>
    </location>
</feature>
<keyword evidence="1 4" id="KW-0285">Flavoprotein</keyword>
<protein>
    <submittedName>
        <fullName evidence="8">Deoxyribodipyrimidine photo-lyase type I</fullName>
    </submittedName>
</protein>
<dbReference type="PANTHER" id="PTHR11455">
    <property type="entry name" value="CRYPTOCHROME"/>
    <property type="match status" value="1"/>
</dbReference>
<dbReference type="InterPro" id="IPR014729">
    <property type="entry name" value="Rossmann-like_a/b/a_fold"/>
</dbReference>
<feature type="binding site" evidence="4">
    <location>
        <begin position="255"/>
        <end position="259"/>
    </location>
    <ligand>
        <name>FAD</name>
        <dbReference type="ChEBI" id="CHEBI:57692"/>
    </ligand>
</feature>
<comment type="cofactor">
    <cofactor evidence="4">
        <name>FAD</name>
        <dbReference type="ChEBI" id="CHEBI:57692"/>
    </cofactor>
    <text evidence="4">Binds 1 FAD per subunit.</text>
</comment>
<evidence type="ECO:0000256" key="3">
    <source>
        <dbReference type="ARBA" id="ARBA00022991"/>
    </source>
</evidence>
<comment type="similarity">
    <text evidence="6">Belongs to the DNA photolyase family.</text>
</comment>
<dbReference type="InterPro" id="IPR002081">
    <property type="entry name" value="Cryptochrome/DNA_photolyase_1"/>
</dbReference>
<sequence length="509" mass="56566">MDPFWHRRDLRVTDNVGLSAAADRGPVVPCFVLDDAVLEHAGPPRVRYLLASLAELRDAYRERGSDLIVGRGDPAEILPRLADAVDADRVVWNRGYSGLARERDARVEESLAAGDGAAAAAPEAIDVETYHDAVLHDPDSIRTNKGDPYSVFTYYWKKWRDREKGAPETTPSEETLCDAETIADVVADVTSDLQSGDATIAAGTLPTITDLGVAEPEADPIPAGTPGARDRLESFLESDIFRYEALRDVPAASVTSELSQDLSFGTIGPREVYAATEDAMARAEAGGADGIVSDLEDADPVSSVTEFRSQLAWREFYLQVLFHNPETVSRNYKTYENSIDWREDPDALAAWKRGETGYPIVDAGMRQLRAEAFMHNRVRMIVASFLTKDLLLDWRAGYAHFREHLRDHDTANDVGGWQWAASTGTDAQPYFRIFNPMTQGERYDPDAEYITTYVPELRGVDPDPIHSWHELDPERREAVAPEYPEPIVDHAQRREEALATFEAARGEAD</sequence>
<evidence type="ECO:0000313" key="8">
    <source>
        <dbReference type="EMBL" id="SDX71195.1"/>
    </source>
</evidence>
<dbReference type="GO" id="GO:0003677">
    <property type="term" value="F:DNA binding"/>
    <property type="evidence" value="ECO:0007669"/>
    <property type="project" value="TreeGrafter"/>
</dbReference>
<organism evidence="8 9">
    <name type="scientific">Halopenitus persicus</name>
    <dbReference type="NCBI Taxonomy" id="1048396"/>
    <lineage>
        <taxon>Archaea</taxon>
        <taxon>Methanobacteriati</taxon>
        <taxon>Methanobacteriota</taxon>
        <taxon>Stenosarchaea group</taxon>
        <taxon>Halobacteria</taxon>
        <taxon>Halobacteriales</taxon>
        <taxon>Haloferacaceae</taxon>
        <taxon>Halopenitus</taxon>
    </lineage>
</organism>
<dbReference type="Proteomes" id="UP000199079">
    <property type="component" value="Unassembled WGS sequence"/>
</dbReference>
<dbReference type="RefSeq" id="WP_092730305.1">
    <property type="nucleotide sequence ID" value="NZ_FNPC01000001.1"/>
</dbReference>
<dbReference type="OrthoDB" id="11721at2157"/>
<dbReference type="InterPro" id="IPR018394">
    <property type="entry name" value="DNA_photolyase_1_CS_C"/>
</dbReference>
<dbReference type="SUPFAM" id="SSF48173">
    <property type="entry name" value="Cryptochrome/photolyase FAD-binding domain"/>
    <property type="match status" value="1"/>
</dbReference>
<gene>
    <name evidence="8" type="ORF">SAMN05216564_101196</name>
</gene>
<keyword evidence="3 6" id="KW-0157">Chromophore</keyword>
<feature type="binding site" evidence="4">
    <location>
        <begin position="310"/>
        <end position="317"/>
    </location>
    <ligand>
        <name>FAD</name>
        <dbReference type="ChEBI" id="CHEBI:57692"/>
    </ligand>
</feature>
<dbReference type="GO" id="GO:0006139">
    <property type="term" value="P:nucleobase-containing compound metabolic process"/>
    <property type="evidence" value="ECO:0007669"/>
    <property type="project" value="UniProtKB-ARBA"/>
</dbReference>
<evidence type="ECO:0000313" key="9">
    <source>
        <dbReference type="Proteomes" id="UP000199079"/>
    </source>
</evidence>
<dbReference type="Gene3D" id="3.40.50.620">
    <property type="entry name" value="HUPs"/>
    <property type="match status" value="1"/>
</dbReference>
<keyword evidence="8" id="KW-0456">Lyase</keyword>
<dbReference type="PROSITE" id="PS51645">
    <property type="entry name" value="PHR_CRY_ALPHA_BETA"/>
    <property type="match status" value="1"/>
</dbReference>
<dbReference type="PANTHER" id="PTHR11455:SF9">
    <property type="entry name" value="CRYPTOCHROME CIRCADIAN CLOCK 5 ISOFORM X1"/>
    <property type="match status" value="1"/>
</dbReference>
<reference evidence="9" key="1">
    <citation type="submission" date="2016-10" db="EMBL/GenBank/DDBJ databases">
        <authorList>
            <person name="Varghese N."/>
            <person name="Submissions S."/>
        </authorList>
    </citation>
    <scope>NUCLEOTIDE SEQUENCE [LARGE SCALE GENOMIC DNA]</scope>
    <source>
        <strain evidence="9">DC30,IBRC 10041,KCTC 4046</strain>
    </source>
</reference>
<feature type="domain" description="Photolyase/cryptochrome alpha/beta" evidence="7">
    <location>
        <begin position="1"/>
        <end position="135"/>
    </location>
</feature>
<feature type="binding site" evidence="4">
    <location>
        <position position="307"/>
    </location>
    <ligand>
        <name>FAD</name>
        <dbReference type="ChEBI" id="CHEBI:57692"/>
    </ligand>
</feature>
<dbReference type="PROSITE" id="PS00394">
    <property type="entry name" value="DNA_PHOTOLYASES_1_1"/>
    <property type="match status" value="1"/>
</dbReference>
<dbReference type="AlphaFoldDB" id="A0A1H3DXM7"/>
<evidence type="ECO:0000259" key="7">
    <source>
        <dbReference type="PROSITE" id="PS51645"/>
    </source>
</evidence>
<dbReference type="GO" id="GO:0003904">
    <property type="term" value="F:deoxyribodipyrimidine photo-lyase activity"/>
    <property type="evidence" value="ECO:0007669"/>
    <property type="project" value="TreeGrafter"/>
</dbReference>
<dbReference type="InterPro" id="IPR036134">
    <property type="entry name" value="Crypto/Photolyase_FAD-like_sf"/>
</dbReference>
<dbReference type="GO" id="GO:0006950">
    <property type="term" value="P:response to stress"/>
    <property type="evidence" value="ECO:0007669"/>
    <property type="project" value="UniProtKB-ARBA"/>
</dbReference>
<keyword evidence="2 4" id="KW-0274">FAD</keyword>
<accession>A0A1H3DXM7</accession>
<feature type="site" description="Electron transfer via tryptophanyl radical" evidence="5">
    <location>
        <position position="341"/>
    </location>
</feature>
<dbReference type="InterPro" id="IPR036155">
    <property type="entry name" value="Crypto/Photolyase_N_sf"/>
</dbReference>